<keyword evidence="1" id="KW-0472">Membrane</keyword>
<dbReference type="AlphaFoldDB" id="A0A4V1Q3X7"/>
<reference evidence="2 3" key="1">
    <citation type="submission" date="2019-01" db="EMBL/GenBank/DDBJ databases">
        <title>Draft genome sequence of Psathyrella aberdarensis IHI B618.</title>
        <authorList>
            <person name="Buettner E."/>
            <person name="Kellner H."/>
        </authorList>
    </citation>
    <scope>NUCLEOTIDE SEQUENCE [LARGE SCALE GENOMIC DNA]</scope>
    <source>
        <strain evidence="2 3">IHI B618</strain>
    </source>
</reference>
<feature type="transmembrane region" description="Helical" evidence="1">
    <location>
        <begin position="220"/>
        <end position="240"/>
    </location>
</feature>
<name>A0A4V1Q3X7_9AGAR</name>
<dbReference type="OrthoDB" id="2905268at2759"/>
<keyword evidence="1" id="KW-0812">Transmembrane</keyword>
<feature type="transmembrane region" description="Helical" evidence="1">
    <location>
        <begin position="56"/>
        <end position="73"/>
    </location>
</feature>
<proteinExistence type="predicted"/>
<gene>
    <name evidence="2" type="ORF">EST38_g5725</name>
</gene>
<feature type="transmembrane region" description="Helical" evidence="1">
    <location>
        <begin position="107"/>
        <end position="126"/>
    </location>
</feature>
<sequence length="346" mass="38169">MAGPQLSSEYTPPDVDLYMERSNLIGLIIGILFTIFVQCVLSLLSSSAHKKNQARFFIGYSCIIFILATFGIAGNTKFVQMTYIDYRNYPGGPNAFTFDFYTEFSNVFSIGSYVVMNWFADGLMLYRFSVIYDRKPLLMIFPTLIYLAIVGLSLGMLTYTFKPEEGFFGPTTIKIGTAYWSLSIGMNIIITTAIAGRLLKMRAQVRKLLGPNHASPYTSVVSMLVESAAIYTSWAIMFLVPFARQDTFQNFVLPSLGQVQGIAPLLIIFRVAQGKAWTSSTASSTLTMKGSSSGSKPVVWTNNTSRGTETYPLSDVTHTGTAVDVKVEKSMLYSTDSRASEAARAV</sequence>
<evidence type="ECO:0000313" key="2">
    <source>
        <dbReference type="EMBL" id="RXW20128.1"/>
    </source>
</evidence>
<keyword evidence="3" id="KW-1185">Reference proteome</keyword>
<comment type="caution">
    <text evidence="2">The sequence shown here is derived from an EMBL/GenBank/DDBJ whole genome shotgun (WGS) entry which is preliminary data.</text>
</comment>
<evidence type="ECO:0000256" key="1">
    <source>
        <dbReference type="SAM" id="Phobius"/>
    </source>
</evidence>
<keyword evidence="1" id="KW-1133">Transmembrane helix</keyword>
<feature type="transmembrane region" description="Helical" evidence="1">
    <location>
        <begin position="179"/>
        <end position="199"/>
    </location>
</feature>
<dbReference type="STRING" id="2316362.A0A4V1Q3X7"/>
<accession>A0A4V1Q3X7</accession>
<organism evidence="2 3">
    <name type="scientific">Candolleomyces aberdarensis</name>
    <dbReference type="NCBI Taxonomy" id="2316362"/>
    <lineage>
        <taxon>Eukaryota</taxon>
        <taxon>Fungi</taxon>
        <taxon>Dikarya</taxon>
        <taxon>Basidiomycota</taxon>
        <taxon>Agaricomycotina</taxon>
        <taxon>Agaricomycetes</taxon>
        <taxon>Agaricomycetidae</taxon>
        <taxon>Agaricales</taxon>
        <taxon>Agaricineae</taxon>
        <taxon>Psathyrellaceae</taxon>
        <taxon>Candolleomyces</taxon>
    </lineage>
</organism>
<feature type="transmembrane region" description="Helical" evidence="1">
    <location>
        <begin position="24"/>
        <end position="44"/>
    </location>
</feature>
<dbReference type="Proteomes" id="UP000290288">
    <property type="component" value="Unassembled WGS sequence"/>
</dbReference>
<feature type="transmembrane region" description="Helical" evidence="1">
    <location>
        <begin position="138"/>
        <end position="159"/>
    </location>
</feature>
<dbReference type="EMBL" id="SDEE01000165">
    <property type="protein sequence ID" value="RXW20128.1"/>
    <property type="molecule type" value="Genomic_DNA"/>
</dbReference>
<protein>
    <submittedName>
        <fullName evidence="2">Uncharacterized protein</fullName>
    </submittedName>
</protein>
<evidence type="ECO:0000313" key="3">
    <source>
        <dbReference type="Proteomes" id="UP000290288"/>
    </source>
</evidence>